<dbReference type="PANTHER" id="PTHR10102:SF0">
    <property type="entry name" value="DNA-DIRECTED RNA POLYMERASE, MITOCHONDRIAL"/>
    <property type="match status" value="1"/>
</dbReference>
<dbReference type="EC" id="2.7.7.6" evidence="2 8"/>
<accession>A0A8T1X1I0</accession>
<evidence type="ECO:0000256" key="4">
    <source>
        <dbReference type="ARBA" id="ARBA00022679"/>
    </source>
</evidence>
<sequence>MMQSLRSARVARLALSRAATRRSDIHRRAVALPLRSKSSLASAEASVAVTAEEIEPCAHGRLETADWAIRAQQLIPRATIEKPYTLAPLTQGLDELLGETSAEIAQELTPPRSFISDEDVDKFLADFSIPKHRLAACSSPEEVQEMRRRYARQLRLECAVYEMAVDRFSESNQKVRQIGRTTETNAARRLINAWLPLAEKYFEAEHNRIKKGDKAMDSGNYGPAILCVKPHILSSIGMHIMLNTCLMEPKGPKFIKLALAMGKAVQEEIIKEKEKATKRAIRKNESAQNAKKSGKQMVDMPPSRPIDDAFYAEATRGVSQKNVKAKMREYIDNVGAWDKRLQLKVGAALVDGIQKSCYVPDEHGMVYTPEECVYKRMPAPEPAFIHSYVFERNRRAGVIQIHQKMADTVLATSSGANVLPWTARYLPMLVPPRPWTDVVNGGYLKLRTKIMRQRDSAWQMDCVKRGNMDGILHALNLMAEVPWVINKEVLNVVLKIWEDGGAFGDLPSRTDVPLPDPNSPEFANDRSLYDKNVRKIEQLNREMHSLRCDTLYKLQVAEEFKDEPELYYPYNMDFRGRVYPIPPHLNHLGSDLSRSLLIFRDRKPLGERGLRWMKIHLANVFGVDKCSFDERVEFAEANLDKVVASASNPLGEGDCAWWKGADYPFLALGVCFELKRAIESPDPTQYMSNIPIHQDGSCNGLQHYAALGRDLTGGSQVNLVPAPRPSDVYMGVATQVMSKVEHDANLDVPSVEEVRAMIDNLSLVDDDEKNWRRKRELHSLLDQANRKKCAQFLQGTITRKVVKQTVMTSVYGVTYIGARKQISARLHETFLTKGHILDEKLENEIYGAACYCAELTMGSMGDLFTSARGIMGWLAKCAAKVGESGQPMSWITPLGLPVVQPYKSKGQSQVRTKVQHVLMRDDEGKPVSIGRQKSAFPPNFVHSLDSTHMMLTAQRCLGEDGIAFAAVHDSYWTHACSVDIMNSRLREEFVHLYEQPLLEDLLLELRVRFPDASFDDVPELGDLDLRTVLDSPYFFN</sequence>
<dbReference type="PROSITE" id="PS00489">
    <property type="entry name" value="RNA_POL_PHAGE_2"/>
    <property type="match status" value="1"/>
</dbReference>
<evidence type="ECO:0000256" key="9">
    <source>
        <dbReference type="SAM" id="MobiDB-lite"/>
    </source>
</evidence>
<dbReference type="FunFam" id="1.10.287.280:FF:000001">
    <property type="entry name" value="DNA-directed RNA polymerase"/>
    <property type="match status" value="1"/>
</dbReference>
<dbReference type="OrthoDB" id="276422at2759"/>
<evidence type="ECO:0000256" key="5">
    <source>
        <dbReference type="ARBA" id="ARBA00022695"/>
    </source>
</evidence>
<comment type="catalytic activity">
    <reaction evidence="8">
        <text>RNA(n) + a ribonucleoside 5'-triphosphate = RNA(n+1) + diphosphate</text>
        <dbReference type="Rhea" id="RHEA:21248"/>
        <dbReference type="Rhea" id="RHEA-COMP:14527"/>
        <dbReference type="Rhea" id="RHEA-COMP:17342"/>
        <dbReference type="ChEBI" id="CHEBI:33019"/>
        <dbReference type="ChEBI" id="CHEBI:61557"/>
        <dbReference type="ChEBI" id="CHEBI:140395"/>
        <dbReference type="EC" id="2.7.7.6"/>
    </reaction>
</comment>
<dbReference type="AlphaFoldDB" id="A0A8T1X1I0"/>
<keyword evidence="3 8" id="KW-0240">DNA-directed RNA polymerase</keyword>
<keyword evidence="7 8" id="KW-0804">Transcription</keyword>
<comment type="caution">
    <text evidence="11">The sequence shown here is derived from an EMBL/GenBank/DDBJ whole genome shotgun (WGS) entry which is preliminary data.</text>
</comment>
<keyword evidence="5 8" id="KW-0548">Nucleotidyltransferase</keyword>
<evidence type="ECO:0000256" key="3">
    <source>
        <dbReference type="ARBA" id="ARBA00022478"/>
    </source>
</evidence>
<dbReference type="FunFam" id="1.10.150.20:FF:000082">
    <property type="entry name" value="DNA-directed RNA polymerase, mitochondrial"/>
    <property type="match status" value="1"/>
</dbReference>
<feature type="region of interest" description="Disordered" evidence="9">
    <location>
        <begin position="279"/>
        <end position="299"/>
    </location>
</feature>
<dbReference type="PROSITE" id="PS00900">
    <property type="entry name" value="RNA_POL_PHAGE_1"/>
    <property type="match status" value="1"/>
</dbReference>
<dbReference type="GO" id="GO:0034245">
    <property type="term" value="C:mitochondrial DNA-directed RNA polymerase complex"/>
    <property type="evidence" value="ECO:0007669"/>
    <property type="project" value="TreeGrafter"/>
</dbReference>
<dbReference type="Proteomes" id="UP000693981">
    <property type="component" value="Unassembled WGS sequence"/>
</dbReference>
<dbReference type="EMBL" id="JAGDFL010000107">
    <property type="protein sequence ID" value="KAG7397590.1"/>
    <property type="molecule type" value="Genomic_DNA"/>
</dbReference>
<evidence type="ECO:0000256" key="1">
    <source>
        <dbReference type="ARBA" id="ARBA00009493"/>
    </source>
</evidence>
<dbReference type="InterPro" id="IPR046950">
    <property type="entry name" value="DNA-dir_Rpol_C_phage-type"/>
</dbReference>
<organism evidence="11 12">
    <name type="scientific">Phytophthora boehmeriae</name>
    <dbReference type="NCBI Taxonomy" id="109152"/>
    <lineage>
        <taxon>Eukaryota</taxon>
        <taxon>Sar</taxon>
        <taxon>Stramenopiles</taxon>
        <taxon>Oomycota</taxon>
        <taxon>Peronosporomycetes</taxon>
        <taxon>Peronosporales</taxon>
        <taxon>Peronosporaceae</taxon>
        <taxon>Phytophthora</taxon>
    </lineage>
</organism>
<reference evidence="11" key="1">
    <citation type="submission" date="2021-02" db="EMBL/GenBank/DDBJ databases">
        <authorList>
            <person name="Palmer J.M."/>
        </authorList>
    </citation>
    <scope>NUCLEOTIDE SEQUENCE</scope>
    <source>
        <strain evidence="11">SCRP23</strain>
    </source>
</reference>
<dbReference type="Pfam" id="PF14700">
    <property type="entry name" value="RPOL_N"/>
    <property type="match status" value="1"/>
</dbReference>
<protein>
    <recommendedName>
        <fullName evidence="2 8">DNA-directed RNA polymerase</fullName>
        <ecNumber evidence="2 8">2.7.7.6</ecNumber>
    </recommendedName>
</protein>
<dbReference type="GO" id="GO:0003899">
    <property type="term" value="F:DNA-directed RNA polymerase activity"/>
    <property type="evidence" value="ECO:0007669"/>
    <property type="project" value="UniProtKB-EC"/>
</dbReference>
<gene>
    <name evidence="11" type="ORF">PHYBOEH_000466</name>
</gene>
<evidence type="ECO:0000313" key="11">
    <source>
        <dbReference type="EMBL" id="KAG7397590.1"/>
    </source>
</evidence>
<comment type="similarity">
    <text evidence="1 8">Belongs to the phage and mitochondrial RNA polymerase family.</text>
</comment>
<keyword evidence="12" id="KW-1185">Reference proteome</keyword>
<evidence type="ECO:0000256" key="8">
    <source>
        <dbReference type="RuleBase" id="RU003805"/>
    </source>
</evidence>
<evidence type="ECO:0000256" key="6">
    <source>
        <dbReference type="ARBA" id="ARBA00022946"/>
    </source>
</evidence>
<dbReference type="SMART" id="SM01311">
    <property type="entry name" value="RPOL_N"/>
    <property type="match status" value="1"/>
</dbReference>
<evidence type="ECO:0000259" key="10">
    <source>
        <dbReference type="SMART" id="SM01311"/>
    </source>
</evidence>
<dbReference type="InterPro" id="IPR002092">
    <property type="entry name" value="DNA-dir_Rpol_phage-type"/>
</dbReference>
<keyword evidence="4 8" id="KW-0808">Transferase</keyword>
<dbReference type="InterPro" id="IPR029262">
    <property type="entry name" value="RPOL_N"/>
</dbReference>
<dbReference type="GO" id="GO:0003677">
    <property type="term" value="F:DNA binding"/>
    <property type="evidence" value="ECO:0007669"/>
    <property type="project" value="InterPro"/>
</dbReference>
<evidence type="ECO:0000313" key="12">
    <source>
        <dbReference type="Proteomes" id="UP000693981"/>
    </source>
</evidence>
<evidence type="ECO:0000256" key="2">
    <source>
        <dbReference type="ARBA" id="ARBA00012418"/>
    </source>
</evidence>
<dbReference type="Pfam" id="PF00940">
    <property type="entry name" value="RNA_pol"/>
    <property type="match status" value="1"/>
</dbReference>
<comment type="function">
    <text evidence="8">DNA-dependent RNA polymerase catalyzes the transcription of DNA into RNA using the four ribonucleoside triphosphates as substrates.</text>
</comment>
<keyword evidence="6" id="KW-0809">Transit peptide</keyword>
<evidence type="ECO:0000256" key="7">
    <source>
        <dbReference type="ARBA" id="ARBA00023163"/>
    </source>
</evidence>
<name>A0A8T1X1I0_9STRA</name>
<feature type="domain" description="DNA-directed RNA polymerase N-terminal" evidence="10">
    <location>
        <begin position="151"/>
        <end position="480"/>
    </location>
</feature>
<proteinExistence type="inferred from homology"/>
<dbReference type="GO" id="GO:0006390">
    <property type="term" value="P:mitochondrial transcription"/>
    <property type="evidence" value="ECO:0007669"/>
    <property type="project" value="TreeGrafter"/>
</dbReference>
<dbReference type="PANTHER" id="PTHR10102">
    <property type="entry name" value="DNA-DIRECTED RNA POLYMERASE, MITOCHONDRIAL"/>
    <property type="match status" value="1"/>
</dbReference>